<keyword evidence="7 8" id="KW-0998">Cell outer membrane</keyword>
<dbReference type="HOGENOM" id="CLU_004317_1_1_10"/>
<evidence type="ECO:0000313" key="14">
    <source>
        <dbReference type="EMBL" id="EOA54480.1"/>
    </source>
</evidence>
<dbReference type="Pfam" id="PF13715">
    <property type="entry name" value="CarbopepD_reg_2"/>
    <property type="match status" value="1"/>
</dbReference>
<evidence type="ECO:0000256" key="8">
    <source>
        <dbReference type="PROSITE-ProRule" id="PRU01360"/>
    </source>
</evidence>
<keyword evidence="2 8" id="KW-0813">Transport</keyword>
<dbReference type="GO" id="GO:0009279">
    <property type="term" value="C:cell outer membrane"/>
    <property type="evidence" value="ECO:0007669"/>
    <property type="project" value="UniProtKB-SubCell"/>
</dbReference>
<dbReference type="SUPFAM" id="SSF56935">
    <property type="entry name" value="Porins"/>
    <property type="match status" value="1"/>
</dbReference>
<dbReference type="Pfam" id="PF00593">
    <property type="entry name" value="TonB_dep_Rec_b-barrel"/>
    <property type="match status" value="1"/>
</dbReference>
<dbReference type="STRING" id="1121098.HMPREF1534_02360"/>
<dbReference type="PROSITE" id="PS52016">
    <property type="entry name" value="TONB_DEPENDENT_REC_3"/>
    <property type="match status" value="1"/>
</dbReference>
<proteinExistence type="inferred from homology"/>
<dbReference type="AlphaFoldDB" id="U6RDC8"/>
<dbReference type="InterPro" id="IPR023997">
    <property type="entry name" value="TonB-dep_OMP_SusC/RagA_CS"/>
</dbReference>
<evidence type="ECO:0000256" key="4">
    <source>
        <dbReference type="ARBA" id="ARBA00022692"/>
    </source>
</evidence>
<dbReference type="InterPro" id="IPR036942">
    <property type="entry name" value="Beta-barrel_TonB_sf"/>
</dbReference>
<protein>
    <submittedName>
        <fullName evidence="14">SusC/RagA family TonB-linked outer membrane protein</fullName>
    </submittedName>
</protein>
<dbReference type="Gene3D" id="2.170.130.10">
    <property type="entry name" value="TonB-dependent receptor, plug domain"/>
    <property type="match status" value="1"/>
</dbReference>
<evidence type="ECO:0000256" key="2">
    <source>
        <dbReference type="ARBA" id="ARBA00022448"/>
    </source>
</evidence>
<name>U6RDC8_9BACT</name>
<dbReference type="InterPro" id="IPR023996">
    <property type="entry name" value="TonB-dep_OMP_SusC/RagA"/>
</dbReference>
<keyword evidence="3 8" id="KW-1134">Transmembrane beta strand</keyword>
<feature type="signal peptide" evidence="11">
    <location>
        <begin position="1"/>
        <end position="30"/>
    </location>
</feature>
<evidence type="ECO:0000259" key="12">
    <source>
        <dbReference type="Pfam" id="PF00593"/>
    </source>
</evidence>
<keyword evidence="11" id="KW-0732">Signal</keyword>
<dbReference type="Gene3D" id="2.40.170.20">
    <property type="entry name" value="TonB-dependent receptor, beta-barrel domain"/>
    <property type="match status" value="1"/>
</dbReference>
<dbReference type="InterPro" id="IPR037066">
    <property type="entry name" value="Plug_dom_sf"/>
</dbReference>
<evidence type="ECO:0000256" key="10">
    <source>
        <dbReference type="SAM" id="MobiDB-lite"/>
    </source>
</evidence>
<feature type="region of interest" description="Disordered" evidence="10">
    <location>
        <begin position="507"/>
        <end position="530"/>
    </location>
</feature>
<evidence type="ECO:0000313" key="15">
    <source>
        <dbReference type="Proteomes" id="UP000017831"/>
    </source>
</evidence>
<dbReference type="PROSITE" id="PS00018">
    <property type="entry name" value="EF_HAND_1"/>
    <property type="match status" value="1"/>
</dbReference>
<dbReference type="InterPro" id="IPR000531">
    <property type="entry name" value="Beta-barrel_TonB"/>
</dbReference>
<feature type="chain" id="PRO_5004676520" evidence="11">
    <location>
        <begin position="31"/>
        <end position="1072"/>
    </location>
</feature>
<dbReference type="InterPro" id="IPR012910">
    <property type="entry name" value="Plug_dom"/>
</dbReference>
<keyword evidence="5 9" id="KW-0798">TonB box</keyword>
<gene>
    <name evidence="14" type="ORF">HMPREF1534_02360</name>
</gene>
<dbReference type="InterPro" id="IPR039426">
    <property type="entry name" value="TonB-dep_rcpt-like"/>
</dbReference>
<feature type="domain" description="TonB-dependent receptor-like beta-barrel" evidence="12">
    <location>
        <begin position="433"/>
        <end position="1036"/>
    </location>
</feature>
<dbReference type="PATRIC" id="fig|1121098.3.peg.2400"/>
<feature type="domain" description="TonB-dependent receptor plug" evidence="13">
    <location>
        <begin position="138"/>
        <end position="245"/>
    </location>
</feature>
<evidence type="ECO:0000256" key="7">
    <source>
        <dbReference type="ARBA" id="ARBA00023237"/>
    </source>
</evidence>
<dbReference type="InterPro" id="IPR008969">
    <property type="entry name" value="CarboxyPept-like_regulatory"/>
</dbReference>
<comment type="similarity">
    <text evidence="8 9">Belongs to the TonB-dependent receptor family.</text>
</comment>
<dbReference type="EMBL" id="AQHY01000026">
    <property type="protein sequence ID" value="EOA54480.1"/>
    <property type="molecule type" value="Genomic_DNA"/>
</dbReference>
<evidence type="ECO:0000259" key="13">
    <source>
        <dbReference type="Pfam" id="PF07715"/>
    </source>
</evidence>
<dbReference type="Pfam" id="PF07715">
    <property type="entry name" value="Plug"/>
    <property type="match status" value="1"/>
</dbReference>
<dbReference type="NCBIfam" id="TIGR04057">
    <property type="entry name" value="SusC_RagA_signa"/>
    <property type="match status" value="1"/>
</dbReference>
<keyword evidence="4 8" id="KW-0812">Transmembrane</keyword>
<dbReference type="Gene3D" id="2.60.40.1120">
    <property type="entry name" value="Carboxypeptidase-like, regulatory domain"/>
    <property type="match status" value="1"/>
</dbReference>
<dbReference type="NCBIfam" id="TIGR04056">
    <property type="entry name" value="OMP_RagA_SusC"/>
    <property type="match status" value="1"/>
</dbReference>
<dbReference type="Proteomes" id="UP000017831">
    <property type="component" value="Unassembled WGS sequence"/>
</dbReference>
<accession>U6RDC8</accession>
<organism evidence="14 15">
    <name type="scientific">Phocaeicola massiliensis B84634 = Timone 84634 = DSM 17679 = JCM 13223</name>
    <dbReference type="NCBI Taxonomy" id="1121098"/>
    <lineage>
        <taxon>Bacteria</taxon>
        <taxon>Pseudomonadati</taxon>
        <taxon>Bacteroidota</taxon>
        <taxon>Bacteroidia</taxon>
        <taxon>Bacteroidales</taxon>
        <taxon>Bacteroidaceae</taxon>
        <taxon>Phocaeicola</taxon>
    </lineage>
</organism>
<sequence>MLMNLKNFTLRSERLLVIALLACSTPHAFAISMVSEDSHNPVVNQQDTHVKGTVIDSRTGEPIIGANIVVKGTTNGTITGVDGDYSLKAPVGSVLEISFIGYKTVTVKAVAGLQKIRLQEDSSLLDEVVVVGYGTQKKVNLSGAVDAISSEALEDRPIINAGQGLQGVIPNLNITISNGAANSTPSFNIRGETSLNGGDPLILVDNIPTTSGELSRLNTNDIESVSVLKDAASAAIYGARAAFGVILVTTKRAKSEKIAINVNAFYSTRKVTRVPEHVTDPYTVMKIKHDAATPLYNLYPEKQLEIGKYFSEHPNEDRVVINPDDPESWLYYGSTDWMDEVYESSAPSYTVNFNISQKAKKTSYYLSGEYARQDGMLRYGNDIYDRYNIRGKVDFQITNWLNLSNNTSFVQRTYDQPSFGRTDWGLSDFFHEVNRTNSLDVPRNPDGSWTQSGGAILGALQEGGRKINDSREFSTTFGLTLDIIKDMWQIKADATWRRDSELNRNSYHNYHYKTGPNKPEQASGRPTRASRSTSFYNYNVYNVYTDFHYTFADKHYVQALLGFNQETRKTNSFSMYRDDLISSSFPTPELAVGEKGIGEDISEWAVRGMFFRVNYIYDDKYILEMNGRYDGTSRFPKKDRFGFFPSGSVAWVLSKEKFMENINQSIGLDMLKFRASYGALGNQNVGTYAYLPTMSSGQIGQILDGSQPVAVYAPGVVSNTLTWEKVRTINGGIDLALLNNRLSASFDYYVRYTEGMLTKSKTLPSVFGASEPKTNAADLKTKGWELSLRWRDQFMLADSPFNYSIKVALADSRAFITKYDNPNKRLGDYYEGQEIGEMWGLTTEGFFQTEEEIKNHADQSAVGEDDQSYKFYVGDLKFADLNNDGKINKGDWTLANPGDFRKIGNSSSRYPYSFDLSADWKGFDIRGFFQGIGKRDWYAGGGNHYFWGIYAQPWTNVQTHNLDHWTPENPNAYYPRVKAYIAESTGSELACVQTRYMQDASYLRMKNLTIGYTLPQDLTRKLNIERVRFYFSGENLFEITHLKANLDPEALDSSSKVYPLQRSYSFGVNLTF</sequence>
<keyword evidence="6 8" id="KW-0472">Membrane</keyword>
<dbReference type="InterPro" id="IPR018247">
    <property type="entry name" value="EF_Hand_1_Ca_BS"/>
</dbReference>
<reference evidence="14 15" key="1">
    <citation type="submission" date="2013-04" db="EMBL/GenBank/DDBJ databases">
        <title>The Genome Sequence of Bacteroides massiliensis DSM 17679.</title>
        <authorList>
            <consortium name="The Broad Institute Genomics Platform"/>
            <person name="Earl A."/>
            <person name="Ward D."/>
            <person name="Feldgarden M."/>
            <person name="Gevers D."/>
            <person name="Martens E."/>
            <person name="Fenner L."/>
            <person name="Roux V."/>
            <person name="Mallet M.N."/>
            <person name="Raoult D."/>
            <person name="Walker B."/>
            <person name="Young S."/>
            <person name="Zeng Q."/>
            <person name="Gargeya S."/>
            <person name="Fitzgerald M."/>
            <person name="Haas B."/>
            <person name="Abouelleil A."/>
            <person name="Allen A.W."/>
            <person name="Alvarado L."/>
            <person name="Arachchi H.M."/>
            <person name="Berlin A.M."/>
            <person name="Chapman S.B."/>
            <person name="Gainer-Dewar J."/>
            <person name="Goldberg J."/>
            <person name="Griggs A."/>
            <person name="Gujja S."/>
            <person name="Hansen M."/>
            <person name="Howarth C."/>
            <person name="Imamovic A."/>
            <person name="Ireland A."/>
            <person name="Larimer J."/>
            <person name="McCowan C."/>
            <person name="Murphy C."/>
            <person name="Pearson M."/>
            <person name="Poon T.W."/>
            <person name="Priest M."/>
            <person name="Roberts A."/>
            <person name="Saif S."/>
            <person name="Shea T."/>
            <person name="Sisk P."/>
            <person name="Sykes S."/>
            <person name="Wortman J."/>
            <person name="Nusbaum C."/>
            <person name="Birren B."/>
        </authorList>
    </citation>
    <scope>NUCLEOTIDE SEQUENCE [LARGE SCALE GENOMIC DNA]</scope>
    <source>
        <strain evidence="15">B84634 / Timone 84634 / DSM 17679 / JCM 13223</strain>
    </source>
</reference>
<comment type="subcellular location">
    <subcellularLocation>
        <location evidence="1 8">Cell outer membrane</location>
        <topology evidence="1 8">Multi-pass membrane protein</topology>
    </subcellularLocation>
</comment>
<comment type="caution">
    <text evidence="14">The sequence shown here is derived from an EMBL/GenBank/DDBJ whole genome shotgun (WGS) entry which is preliminary data.</text>
</comment>
<evidence type="ECO:0000256" key="1">
    <source>
        <dbReference type="ARBA" id="ARBA00004571"/>
    </source>
</evidence>
<evidence type="ECO:0000256" key="6">
    <source>
        <dbReference type="ARBA" id="ARBA00023136"/>
    </source>
</evidence>
<evidence type="ECO:0000256" key="11">
    <source>
        <dbReference type="SAM" id="SignalP"/>
    </source>
</evidence>
<dbReference type="eggNOG" id="COG1629">
    <property type="taxonomic scope" value="Bacteria"/>
</dbReference>
<keyword evidence="15" id="KW-1185">Reference proteome</keyword>
<evidence type="ECO:0000256" key="5">
    <source>
        <dbReference type="ARBA" id="ARBA00023077"/>
    </source>
</evidence>
<evidence type="ECO:0000256" key="3">
    <source>
        <dbReference type="ARBA" id="ARBA00022452"/>
    </source>
</evidence>
<dbReference type="SUPFAM" id="SSF49464">
    <property type="entry name" value="Carboxypeptidase regulatory domain-like"/>
    <property type="match status" value="1"/>
</dbReference>
<evidence type="ECO:0000256" key="9">
    <source>
        <dbReference type="RuleBase" id="RU003357"/>
    </source>
</evidence>